<dbReference type="InterPro" id="IPR002575">
    <property type="entry name" value="Aminoglycoside_PTrfase"/>
</dbReference>
<dbReference type="Gene3D" id="3.90.1200.10">
    <property type="match status" value="1"/>
</dbReference>
<gene>
    <name evidence="2" type="ORF">GCM10009823_19630</name>
</gene>
<dbReference type="InterPro" id="IPR011009">
    <property type="entry name" value="Kinase-like_dom_sf"/>
</dbReference>
<dbReference type="Proteomes" id="UP001500984">
    <property type="component" value="Unassembled WGS sequence"/>
</dbReference>
<proteinExistence type="predicted"/>
<dbReference type="RefSeq" id="WP_344337029.1">
    <property type="nucleotide sequence ID" value="NZ_BAAAPZ010000007.1"/>
</dbReference>
<evidence type="ECO:0000313" key="3">
    <source>
        <dbReference type="Proteomes" id="UP001500984"/>
    </source>
</evidence>
<reference evidence="2 3" key="1">
    <citation type="journal article" date="2019" name="Int. J. Syst. Evol. Microbiol.">
        <title>The Global Catalogue of Microorganisms (GCM) 10K type strain sequencing project: providing services to taxonomists for standard genome sequencing and annotation.</title>
        <authorList>
            <consortium name="The Broad Institute Genomics Platform"/>
            <consortium name="The Broad Institute Genome Sequencing Center for Infectious Disease"/>
            <person name="Wu L."/>
            <person name="Ma J."/>
        </authorList>
    </citation>
    <scope>NUCLEOTIDE SEQUENCE [LARGE SCALE GENOMIC DNA]</scope>
    <source>
        <strain evidence="2 3">JCM 15900</strain>
    </source>
</reference>
<dbReference type="SUPFAM" id="SSF56112">
    <property type="entry name" value="Protein kinase-like (PK-like)"/>
    <property type="match status" value="1"/>
</dbReference>
<dbReference type="PANTHER" id="PTHR47829:SF1">
    <property type="entry name" value="HAD FAMILY PHOSPHATASE"/>
    <property type="match status" value="1"/>
</dbReference>
<evidence type="ECO:0000259" key="1">
    <source>
        <dbReference type="Pfam" id="PF01636"/>
    </source>
</evidence>
<accession>A0ABN2WUN3</accession>
<evidence type="ECO:0000313" key="2">
    <source>
        <dbReference type="EMBL" id="GAA2098362.1"/>
    </source>
</evidence>
<sequence length="358" mass="38051">MSVEGAHTDAGAAAAHARAAGLDTAALQEWLSGRLGPGAIREERFLTGGTQNVLLGFTWEPASGESARRLIYRGPPVNKRKNSDAVMLREARVLAALTGSGVPHPGFVAACEDLDVLGNAFFVMEAVDGFNGVSEVPEAVAADEAWQHAMGLSHARAVARLGDVDPFAVGLEGFGKPEGWLARQPGRWTGQLESYRSFETWPGLDHPGVEEIPRWLAERLPSAERAGIVHGDCHAGNVLFSHEVPEVAALVDWELSTLGDPLLDLGHLLASRDGLTPSGAPTNAEMVEAYAEVSRHDVEAVDYFHVLACFRFGAILEGSQARASAGLVPESVGERLHARTVSLFDQALRVMDGEGVGS</sequence>
<dbReference type="Gene3D" id="3.30.200.20">
    <property type="entry name" value="Phosphorylase Kinase, domain 1"/>
    <property type="match status" value="1"/>
</dbReference>
<organism evidence="2 3">
    <name type="scientific">Brevibacterium salitolerans</name>
    <dbReference type="NCBI Taxonomy" id="1403566"/>
    <lineage>
        <taxon>Bacteria</taxon>
        <taxon>Bacillati</taxon>
        <taxon>Actinomycetota</taxon>
        <taxon>Actinomycetes</taxon>
        <taxon>Micrococcales</taxon>
        <taxon>Brevibacteriaceae</taxon>
        <taxon>Brevibacterium</taxon>
    </lineage>
</organism>
<dbReference type="PANTHER" id="PTHR47829">
    <property type="entry name" value="HYDROLASE, PUTATIVE (AFU_ORTHOLOGUE AFUA_1G12880)-RELATED"/>
    <property type="match status" value="1"/>
</dbReference>
<protein>
    <submittedName>
        <fullName evidence="2">Phosphotransferase family protein</fullName>
    </submittedName>
</protein>
<comment type="caution">
    <text evidence="2">The sequence shown here is derived from an EMBL/GenBank/DDBJ whole genome shotgun (WGS) entry which is preliminary data.</text>
</comment>
<dbReference type="InterPro" id="IPR052898">
    <property type="entry name" value="ACAD10-like"/>
</dbReference>
<dbReference type="InterPro" id="IPR041726">
    <property type="entry name" value="ACAD10_11_N"/>
</dbReference>
<dbReference type="CDD" id="cd05154">
    <property type="entry name" value="ACAD10_11_N-like"/>
    <property type="match status" value="1"/>
</dbReference>
<feature type="domain" description="Aminoglycoside phosphotransferase" evidence="1">
    <location>
        <begin position="82"/>
        <end position="290"/>
    </location>
</feature>
<name>A0ABN2WUN3_9MICO</name>
<dbReference type="EMBL" id="BAAAPZ010000007">
    <property type="protein sequence ID" value="GAA2098362.1"/>
    <property type="molecule type" value="Genomic_DNA"/>
</dbReference>
<dbReference type="Pfam" id="PF01636">
    <property type="entry name" value="APH"/>
    <property type="match status" value="1"/>
</dbReference>
<keyword evidence="3" id="KW-1185">Reference proteome</keyword>